<protein>
    <recommendedName>
        <fullName evidence="6">18S rRNA aminocarboxypropyltransferase</fullName>
        <ecNumber evidence="6">2.5.1.157</ecNumber>
    </recommendedName>
</protein>
<feature type="region of interest" description="Disordered" evidence="7">
    <location>
        <begin position="251"/>
        <end position="369"/>
    </location>
</feature>
<dbReference type="AlphaFoldDB" id="A0A0B7AYU8"/>
<feature type="domain" description="16S/18S rRNA aminocarboxypropyltransferase Tsr3 C-terminal" evidence="8">
    <location>
        <begin position="101"/>
        <end position="226"/>
    </location>
</feature>
<dbReference type="HAMAP" id="MF_01116">
    <property type="entry name" value="TSR3"/>
    <property type="match status" value="1"/>
</dbReference>
<evidence type="ECO:0000256" key="4">
    <source>
        <dbReference type="ARBA" id="ARBA00022679"/>
    </source>
</evidence>
<proteinExistence type="inferred from homology"/>
<keyword evidence="4 6" id="KW-0808">Transferase</keyword>
<feature type="binding site" evidence="6">
    <location>
        <position position="150"/>
    </location>
    <ligand>
        <name>S-adenosyl-L-methionine</name>
        <dbReference type="ChEBI" id="CHEBI:59789"/>
    </ligand>
</feature>
<evidence type="ECO:0000256" key="5">
    <source>
        <dbReference type="ARBA" id="ARBA00022691"/>
    </source>
</evidence>
<dbReference type="PANTHER" id="PTHR20426:SF0">
    <property type="entry name" value="18S RRNA AMINOCARBOXYPROPYLTRANSFERASE"/>
    <property type="match status" value="1"/>
</dbReference>
<dbReference type="InterPro" id="IPR022968">
    <property type="entry name" value="Tsr3-like"/>
</dbReference>
<name>A0A0B7AYU8_9EUPU</name>
<evidence type="ECO:0000313" key="10">
    <source>
        <dbReference type="EMBL" id="CEK85241.1"/>
    </source>
</evidence>
<sequence>MGKTKRQQASSSRGAVKYQSHHNKHDRRNLYQNKMENADVGDYTEPHAEEAMAASSSGHIFPFPLAMWDLEQCDPKKCTGRKLGRMGFLRALRLNQRFNGLILSPMGTKCVAPEDKAIIEKNGMAVVDCSWAKLQETPFARMKGDHARLLPYLVAANPINYGRPCKLSCVEAFAATLYITGFPELAEKLLSKFKWGMSFYTVNKDLLESYALCKTSAEVVSAQERVLSSLRNDSEQNKLKDWSVIDLDLEHSNPNRSLNLPSSSSSEDESEEEEKEDSDGNSHNVNRYRTRTEDVDKSEDEDDVDEQEDEAEKQEKEPPSTVSDQNNLKKCYSPNHSETLEASSTSEHFESVGNSELPSTGTPVVLPSTETPVVKLDRYDRDNTSSDLSRFVESLHVGTTVSD</sequence>
<dbReference type="InterPro" id="IPR007177">
    <property type="entry name" value="Tsr3_C"/>
</dbReference>
<evidence type="ECO:0000256" key="6">
    <source>
        <dbReference type="HAMAP-Rule" id="MF_03146"/>
    </source>
</evidence>
<keyword evidence="3 6" id="KW-0698">rRNA processing</keyword>
<evidence type="ECO:0000259" key="8">
    <source>
        <dbReference type="Pfam" id="PF04034"/>
    </source>
</evidence>
<accession>A0A0B7AYU8</accession>
<dbReference type="GO" id="GO:0000455">
    <property type="term" value="P:enzyme-directed rRNA pseudouridine synthesis"/>
    <property type="evidence" value="ECO:0007669"/>
    <property type="project" value="UniProtKB-UniRule"/>
</dbReference>
<comment type="caution">
    <text evidence="6">Lacks conserved residue(s) required for the propagation of feature annotation.</text>
</comment>
<keyword evidence="5 6" id="KW-0949">S-adenosyl-L-methionine</keyword>
<organism evidence="10">
    <name type="scientific">Arion vulgaris</name>
    <dbReference type="NCBI Taxonomy" id="1028688"/>
    <lineage>
        <taxon>Eukaryota</taxon>
        <taxon>Metazoa</taxon>
        <taxon>Spiralia</taxon>
        <taxon>Lophotrochozoa</taxon>
        <taxon>Mollusca</taxon>
        <taxon>Gastropoda</taxon>
        <taxon>Heterobranchia</taxon>
        <taxon>Euthyneura</taxon>
        <taxon>Panpulmonata</taxon>
        <taxon>Eupulmonata</taxon>
        <taxon>Stylommatophora</taxon>
        <taxon>Helicina</taxon>
        <taxon>Arionoidea</taxon>
        <taxon>Arionidae</taxon>
        <taxon>Arion</taxon>
    </lineage>
</organism>
<dbReference type="EMBL" id="HACG01038376">
    <property type="protein sequence ID" value="CEK85241.1"/>
    <property type="molecule type" value="Transcribed_RNA"/>
</dbReference>
<dbReference type="InterPro" id="IPR007209">
    <property type="entry name" value="RNaseL-inhib-like_metal-bd_dom"/>
</dbReference>
<feature type="binding site" evidence="6">
    <location>
        <position position="127"/>
    </location>
    <ligand>
        <name>S-adenosyl-L-methionine</name>
        <dbReference type="ChEBI" id="CHEBI:59789"/>
    </ligand>
</feature>
<evidence type="ECO:0000256" key="2">
    <source>
        <dbReference type="ARBA" id="ARBA00022517"/>
    </source>
</evidence>
<dbReference type="NCBIfam" id="NF002621">
    <property type="entry name" value="PRK02287.1"/>
    <property type="match status" value="1"/>
</dbReference>
<dbReference type="Pfam" id="PF04068">
    <property type="entry name" value="Fer4_RLI"/>
    <property type="match status" value="1"/>
</dbReference>
<dbReference type="GO" id="GO:0030490">
    <property type="term" value="P:maturation of SSU-rRNA"/>
    <property type="evidence" value="ECO:0007669"/>
    <property type="project" value="TreeGrafter"/>
</dbReference>
<comment type="function">
    <text evidence="6">Aminocarboxypropyltransferase that catalyzes the aminocarboxypropyl transfer on pseudouridine in 18S rRNA. It constitutes the last step in biosynthesis of the hypermodified N1-methyl-N3-(3-amino-3-carboxypropyl) pseudouridine (m1acp3-Psi).</text>
</comment>
<keyword evidence="1" id="KW-0963">Cytoplasm</keyword>
<feature type="compositionally biased region" description="Polar residues" evidence="7">
    <location>
        <begin position="320"/>
        <end position="362"/>
    </location>
</feature>
<dbReference type="GO" id="GO:1904047">
    <property type="term" value="F:S-adenosyl-L-methionine binding"/>
    <property type="evidence" value="ECO:0007669"/>
    <property type="project" value="UniProtKB-UniRule"/>
</dbReference>
<dbReference type="EC" id="2.5.1.157" evidence="6"/>
<feature type="binding site" evidence="6">
    <location>
        <position position="79"/>
    </location>
    <ligand>
        <name>S-adenosyl-L-methionine</name>
        <dbReference type="ChEBI" id="CHEBI:59789"/>
    </ligand>
</feature>
<evidence type="ECO:0000256" key="3">
    <source>
        <dbReference type="ARBA" id="ARBA00022552"/>
    </source>
</evidence>
<dbReference type="GO" id="GO:0106388">
    <property type="term" value="F:rRNA small subunit aminocarboxypropyltransferase activity"/>
    <property type="evidence" value="ECO:0007669"/>
    <property type="project" value="UniProtKB-EC"/>
</dbReference>
<reference evidence="10" key="1">
    <citation type="submission" date="2014-12" db="EMBL/GenBank/DDBJ databases">
        <title>Insight into the proteome of Arion vulgaris.</title>
        <authorList>
            <person name="Aradska J."/>
            <person name="Bulat T."/>
            <person name="Smidak R."/>
            <person name="Sarate P."/>
            <person name="Gangsoo J."/>
            <person name="Sialana F."/>
            <person name="Bilban M."/>
            <person name="Lubec G."/>
        </authorList>
    </citation>
    <scope>NUCLEOTIDE SEQUENCE</scope>
    <source>
        <tissue evidence="10">Skin</tissue>
    </source>
</reference>
<comment type="catalytic activity">
    <reaction evidence="6">
        <text>an N(1)-methylpseudouridine in rRNA + S-adenosyl-L-methionine = N(1)-methyl-N(3)-[(3S)-3-amino-3-carboxypropyl]pseudouridine in rRNA + S-methyl-5'-thioadenosine + H(+)</text>
        <dbReference type="Rhea" id="RHEA:63296"/>
        <dbReference type="Rhea" id="RHEA-COMP:11634"/>
        <dbReference type="Rhea" id="RHEA-COMP:16310"/>
        <dbReference type="ChEBI" id="CHEBI:15378"/>
        <dbReference type="ChEBI" id="CHEBI:17509"/>
        <dbReference type="ChEBI" id="CHEBI:59789"/>
        <dbReference type="ChEBI" id="CHEBI:74890"/>
        <dbReference type="ChEBI" id="CHEBI:146234"/>
        <dbReference type="EC" id="2.5.1.157"/>
    </reaction>
</comment>
<feature type="region of interest" description="Disordered" evidence="7">
    <location>
        <begin position="1"/>
        <end position="32"/>
    </location>
</feature>
<evidence type="ECO:0000256" key="7">
    <source>
        <dbReference type="SAM" id="MobiDB-lite"/>
    </source>
</evidence>
<feature type="compositionally biased region" description="Acidic residues" evidence="7">
    <location>
        <begin position="296"/>
        <end position="312"/>
    </location>
</feature>
<feature type="domain" description="RNase L inhibitor RLI-like possible metal-binding" evidence="9">
    <location>
        <begin position="64"/>
        <end position="97"/>
    </location>
</feature>
<keyword evidence="2 6" id="KW-0690">Ribosome biogenesis</keyword>
<evidence type="ECO:0000256" key="1">
    <source>
        <dbReference type="ARBA" id="ARBA00022490"/>
    </source>
</evidence>
<dbReference type="PANTHER" id="PTHR20426">
    <property type="entry name" value="RIBOSOME BIOGENESIS PROTEIN TSR3 HOMOLOG"/>
    <property type="match status" value="1"/>
</dbReference>
<comment type="similarity">
    <text evidence="6">Belongs to the TDD superfamily. TSR3 family.</text>
</comment>
<feature type="compositionally biased region" description="Acidic residues" evidence="7">
    <location>
        <begin position="266"/>
        <end position="279"/>
    </location>
</feature>
<dbReference type="Pfam" id="PF04034">
    <property type="entry name" value="Ribo_biogen_C"/>
    <property type="match status" value="1"/>
</dbReference>
<gene>
    <name evidence="10" type="primary">ORF147108</name>
</gene>
<evidence type="ECO:0000259" key="9">
    <source>
        <dbReference type="Pfam" id="PF04068"/>
    </source>
</evidence>